<dbReference type="EMBL" id="VSSQ01000380">
    <property type="protein sequence ID" value="MPL93090.1"/>
    <property type="molecule type" value="Genomic_DNA"/>
</dbReference>
<name>A0A644VPF9_9ZZZZ</name>
<dbReference type="SUPFAM" id="SSF53146">
    <property type="entry name" value="Nitrogenase accessory factor-like"/>
    <property type="match status" value="1"/>
</dbReference>
<gene>
    <name evidence="2" type="ORF">SDC9_39215</name>
</gene>
<evidence type="ECO:0000313" key="2">
    <source>
        <dbReference type="EMBL" id="MPL93090.1"/>
    </source>
</evidence>
<feature type="domain" description="Dinitrogenase iron-molybdenum cofactor biosynthesis" evidence="1">
    <location>
        <begin position="13"/>
        <end position="103"/>
    </location>
</feature>
<comment type="caution">
    <text evidence="2">The sequence shown here is derived from an EMBL/GenBank/DDBJ whole genome shotgun (WGS) entry which is preliminary data.</text>
</comment>
<dbReference type="PANTHER" id="PTHR42983">
    <property type="entry name" value="DINITROGENASE IRON-MOLYBDENUM COFACTOR PROTEIN-RELATED"/>
    <property type="match status" value="1"/>
</dbReference>
<proteinExistence type="predicted"/>
<reference evidence="2" key="1">
    <citation type="submission" date="2019-08" db="EMBL/GenBank/DDBJ databases">
        <authorList>
            <person name="Kucharzyk K."/>
            <person name="Murdoch R.W."/>
            <person name="Higgins S."/>
            <person name="Loffler F."/>
        </authorList>
    </citation>
    <scope>NUCLEOTIDE SEQUENCE</scope>
</reference>
<protein>
    <recommendedName>
        <fullName evidence="1">Dinitrogenase iron-molybdenum cofactor biosynthesis domain-containing protein</fullName>
    </recommendedName>
</protein>
<organism evidence="2">
    <name type="scientific">bioreactor metagenome</name>
    <dbReference type="NCBI Taxonomy" id="1076179"/>
    <lineage>
        <taxon>unclassified sequences</taxon>
        <taxon>metagenomes</taxon>
        <taxon>ecological metagenomes</taxon>
    </lineage>
</organism>
<dbReference type="AlphaFoldDB" id="A0A644VPF9"/>
<dbReference type="InterPro" id="IPR036105">
    <property type="entry name" value="DiNase_FeMo-co_biosyn_sf"/>
</dbReference>
<dbReference type="Pfam" id="PF02579">
    <property type="entry name" value="Nitro_FeMo-Co"/>
    <property type="match status" value="1"/>
</dbReference>
<sequence>MKVAITSKGNTLESVLDSRFGRCSYFVFYDTESKKLEFVENPNLNVNEGAGPLSVKLIASYGVKKAVSGEFGFKIKSLMDDLSIQMIVVNEEKTIGEIVELLNK</sequence>
<evidence type="ECO:0000259" key="1">
    <source>
        <dbReference type="Pfam" id="PF02579"/>
    </source>
</evidence>
<dbReference type="Gene3D" id="3.30.420.130">
    <property type="entry name" value="Dinitrogenase iron-molybdenum cofactor biosynthesis domain"/>
    <property type="match status" value="1"/>
</dbReference>
<accession>A0A644VPF9</accession>
<dbReference type="InterPro" id="IPR003731">
    <property type="entry name" value="Di-Nase_FeMo-co_biosynth"/>
</dbReference>
<dbReference type="PANTHER" id="PTHR42983:SF1">
    <property type="entry name" value="IRON-MOLYBDENUM PROTEIN"/>
    <property type="match status" value="1"/>
</dbReference>